<keyword evidence="4 10" id="KW-1003">Cell membrane</keyword>
<evidence type="ECO:0000256" key="6">
    <source>
        <dbReference type="ARBA" id="ARBA00022692"/>
    </source>
</evidence>
<keyword evidence="6 10" id="KW-0812">Transmembrane</keyword>
<keyword evidence="7 10" id="KW-0653">Protein transport</keyword>
<evidence type="ECO:0000256" key="11">
    <source>
        <dbReference type="SAM" id="MobiDB-lite"/>
    </source>
</evidence>
<protein>
    <recommendedName>
        <fullName evidence="10">Protein TonB</fullName>
    </recommendedName>
</protein>
<keyword evidence="5 10" id="KW-0997">Cell inner membrane</keyword>
<keyword evidence="3 10" id="KW-0813">Transport</keyword>
<feature type="compositionally biased region" description="Low complexity" evidence="11">
    <location>
        <begin position="163"/>
        <end position="175"/>
    </location>
</feature>
<comment type="caution">
    <text evidence="13">The sequence shown here is derived from an EMBL/GenBank/DDBJ whole genome shotgun (WGS) entry which is preliminary data.</text>
</comment>
<accession>A0A2U1U960</accession>
<dbReference type="InterPro" id="IPR037682">
    <property type="entry name" value="TonB_C"/>
</dbReference>
<evidence type="ECO:0000256" key="5">
    <source>
        <dbReference type="ARBA" id="ARBA00022519"/>
    </source>
</evidence>
<dbReference type="NCBIfam" id="TIGR01352">
    <property type="entry name" value="tonB_Cterm"/>
    <property type="match status" value="1"/>
</dbReference>
<proteinExistence type="inferred from homology"/>
<feature type="domain" description="TonB C-terminal" evidence="12">
    <location>
        <begin position="195"/>
        <end position="286"/>
    </location>
</feature>
<feature type="compositionally biased region" description="Polar residues" evidence="11">
    <location>
        <begin position="176"/>
        <end position="191"/>
    </location>
</feature>
<keyword evidence="14" id="KW-1185">Reference proteome</keyword>
<comment type="similarity">
    <text evidence="2 10">Belongs to the TonB family.</text>
</comment>
<keyword evidence="10" id="KW-0735">Signal-anchor</keyword>
<sequence>MQQALLKQRVGAGHPSWQYDKPAPHHGIKTPLRGEGRKTVISFLAVVLLHTAAVALLITRTTEYTPLNLVNPAESVTIQATMVEEPEPEPVAEIEPEPPVLTSDQGEREIALIVEKQTAPPDPLPPPVKREVKKTPPKPQVKPRPVQPKTVTPPQPVAPIERPSAPASASPATATELTPGNSRGNMMQNNPGAIPKNVASVGCAVPQPEYPRRARRLQQEGEVLIRLVIGPEGRLLKHEIARGSGYEALDQAAMSAVAQARCTPYRENGQAISVMTLQPVNFKLSR</sequence>
<dbReference type="GO" id="GO:0030288">
    <property type="term" value="C:outer membrane-bounded periplasmic space"/>
    <property type="evidence" value="ECO:0007669"/>
    <property type="project" value="InterPro"/>
</dbReference>
<reference evidence="13 14" key="1">
    <citation type="submission" date="2018-04" db="EMBL/GenBank/DDBJ databases">
        <title>Brenneria corticis sp.nov.</title>
        <authorList>
            <person name="Li Y."/>
        </authorList>
    </citation>
    <scope>NUCLEOTIDE SEQUENCE [LARGE SCALE GENOMIC DNA]</scope>
    <source>
        <strain evidence="13 14">CFCC 11842</strain>
    </source>
</reference>
<dbReference type="RefSeq" id="WP_136165335.1">
    <property type="nucleotide sequence ID" value="NZ_KZ819073.1"/>
</dbReference>
<dbReference type="AlphaFoldDB" id="A0A2U1U960"/>
<dbReference type="EMBL" id="QDKH01000005">
    <property type="protein sequence ID" value="PWC18172.1"/>
    <property type="molecule type" value="Genomic_DNA"/>
</dbReference>
<gene>
    <name evidence="13" type="ORF">DDT56_04690</name>
</gene>
<evidence type="ECO:0000313" key="13">
    <source>
        <dbReference type="EMBL" id="PWC18172.1"/>
    </source>
</evidence>
<evidence type="ECO:0000313" key="14">
    <source>
        <dbReference type="Proteomes" id="UP000296159"/>
    </source>
</evidence>
<name>A0A2U1U960_9GAMM</name>
<dbReference type="InterPro" id="IPR006260">
    <property type="entry name" value="TonB/TolA_C"/>
</dbReference>
<keyword evidence="8 10" id="KW-1133">Transmembrane helix</keyword>
<dbReference type="GO" id="GO:0055085">
    <property type="term" value="P:transmembrane transport"/>
    <property type="evidence" value="ECO:0007669"/>
    <property type="project" value="InterPro"/>
</dbReference>
<dbReference type="PRINTS" id="PR01374">
    <property type="entry name" value="TONBPROTEIN"/>
</dbReference>
<evidence type="ECO:0000256" key="7">
    <source>
        <dbReference type="ARBA" id="ARBA00022927"/>
    </source>
</evidence>
<dbReference type="GO" id="GO:0098797">
    <property type="term" value="C:plasma membrane protein complex"/>
    <property type="evidence" value="ECO:0007669"/>
    <property type="project" value="TreeGrafter"/>
</dbReference>
<dbReference type="InterPro" id="IPR051045">
    <property type="entry name" value="TonB-dependent_transducer"/>
</dbReference>
<evidence type="ECO:0000256" key="9">
    <source>
        <dbReference type="ARBA" id="ARBA00023136"/>
    </source>
</evidence>
<keyword evidence="9 10" id="KW-0472">Membrane</keyword>
<comment type="function">
    <text evidence="10">Interacts with outer membrane receptor proteins that carry out high-affinity binding and energy dependent uptake into the periplasmic space of specific substrates. It could act to transduce energy from the cytoplasmic membrane to specific energy-requiring processes in the outer membrane, resulting in the release into the periplasm of ligands bound by these outer membrane proteins.</text>
</comment>
<evidence type="ECO:0000256" key="4">
    <source>
        <dbReference type="ARBA" id="ARBA00022475"/>
    </source>
</evidence>
<dbReference type="GO" id="GO:0015891">
    <property type="term" value="P:siderophore transport"/>
    <property type="evidence" value="ECO:0007669"/>
    <property type="project" value="InterPro"/>
</dbReference>
<dbReference type="Pfam" id="PF03544">
    <property type="entry name" value="TonB_C"/>
    <property type="match status" value="1"/>
</dbReference>
<evidence type="ECO:0000259" key="12">
    <source>
        <dbReference type="PROSITE" id="PS52015"/>
    </source>
</evidence>
<comment type="subcellular location">
    <subcellularLocation>
        <location evidence="1 10">Cell inner membrane</location>
        <topology evidence="1 10">Single-pass membrane protein</topology>
        <orientation evidence="1 10">Periplasmic side</orientation>
    </subcellularLocation>
</comment>
<feature type="region of interest" description="Disordered" evidence="11">
    <location>
        <begin position="115"/>
        <end position="191"/>
    </location>
</feature>
<dbReference type="PROSITE" id="PS52015">
    <property type="entry name" value="TONB_CTD"/>
    <property type="match status" value="1"/>
</dbReference>
<evidence type="ECO:0000256" key="2">
    <source>
        <dbReference type="ARBA" id="ARBA00006555"/>
    </source>
</evidence>
<dbReference type="PANTHER" id="PTHR33446">
    <property type="entry name" value="PROTEIN TONB-RELATED"/>
    <property type="match status" value="1"/>
</dbReference>
<feature type="region of interest" description="Disordered" evidence="11">
    <location>
        <begin position="1"/>
        <end position="25"/>
    </location>
</feature>
<dbReference type="Proteomes" id="UP000296159">
    <property type="component" value="Unassembled WGS sequence"/>
</dbReference>
<organism evidence="13 14">
    <name type="scientific">Brenneria corticis</name>
    <dbReference type="NCBI Taxonomy" id="2173106"/>
    <lineage>
        <taxon>Bacteria</taxon>
        <taxon>Pseudomonadati</taxon>
        <taxon>Pseudomonadota</taxon>
        <taxon>Gammaproteobacteria</taxon>
        <taxon>Enterobacterales</taxon>
        <taxon>Pectobacteriaceae</taxon>
        <taxon>Brenneria</taxon>
    </lineage>
</organism>
<dbReference type="SUPFAM" id="SSF74653">
    <property type="entry name" value="TolA/TonB C-terminal domain"/>
    <property type="match status" value="1"/>
</dbReference>
<dbReference type="PANTHER" id="PTHR33446:SF2">
    <property type="entry name" value="PROTEIN TONB"/>
    <property type="match status" value="1"/>
</dbReference>
<dbReference type="GO" id="GO:0015031">
    <property type="term" value="P:protein transport"/>
    <property type="evidence" value="ECO:0007669"/>
    <property type="project" value="UniProtKB-UniRule"/>
</dbReference>
<dbReference type="GO" id="GO:0031992">
    <property type="term" value="F:energy transducer activity"/>
    <property type="evidence" value="ECO:0007669"/>
    <property type="project" value="InterPro"/>
</dbReference>
<evidence type="ECO:0000256" key="10">
    <source>
        <dbReference type="RuleBase" id="RU362123"/>
    </source>
</evidence>
<evidence type="ECO:0000256" key="3">
    <source>
        <dbReference type="ARBA" id="ARBA00022448"/>
    </source>
</evidence>
<dbReference type="InterPro" id="IPR003538">
    <property type="entry name" value="TonB"/>
</dbReference>
<dbReference type="Gene3D" id="3.30.1150.10">
    <property type="match status" value="1"/>
</dbReference>
<feature type="transmembrane region" description="Helical" evidence="10">
    <location>
        <begin position="39"/>
        <end position="58"/>
    </location>
</feature>
<feature type="compositionally biased region" description="Pro residues" evidence="11">
    <location>
        <begin position="137"/>
        <end position="157"/>
    </location>
</feature>
<evidence type="ECO:0000256" key="1">
    <source>
        <dbReference type="ARBA" id="ARBA00004383"/>
    </source>
</evidence>
<evidence type="ECO:0000256" key="8">
    <source>
        <dbReference type="ARBA" id="ARBA00022989"/>
    </source>
</evidence>